<protein>
    <recommendedName>
        <fullName evidence="2">DUF6602 domain-containing protein</fullName>
    </recommendedName>
</protein>
<name>A0ABQ0PWB8_9PROT</name>
<comment type="caution">
    <text evidence="3">The sequence shown here is derived from an EMBL/GenBank/DDBJ whole genome shotgun (WGS) entry which is preliminary data.</text>
</comment>
<dbReference type="InterPro" id="IPR046537">
    <property type="entry name" value="DUF6602"/>
</dbReference>
<proteinExistence type="predicted"/>
<dbReference type="CDD" id="cd21173">
    <property type="entry name" value="NucC-like"/>
    <property type="match status" value="1"/>
</dbReference>
<accession>A0ABQ0PWB8</accession>
<organism evidence="3 4">
    <name type="scientific">Acetobacter malorum DSM 14337</name>
    <dbReference type="NCBI Taxonomy" id="1307910"/>
    <lineage>
        <taxon>Bacteria</taxon>
        <taxon>Pseudomonadati</taxon>
        <taxon>Pseudomonadota</taxon>
        <taxon>Alphaproteobacteria</taxon>
        <taxon>Acetobacterales</taxon>
        <taxon>Acetobacteraceae</taxon>
        <taxon>Acetobacter</taxon>
    </lineage>
</organism>
<dbReference type="Proteomes" id="UP001065047">
    <property type="component" value="Unassembled WGS sequence"/>
</dbReference>
<sequence>MTRRAKNTNDDFETREERLRESLKEQTERSIALRSKDREFHGLEREFRYHQEQMIVDFSKSKDIKHPRDVGNVREKILRNFLTTSGFLPKRYTVSSSSIRVASPTGHLSNEIDIALYDAEDSLSLMNREDIFEVLPIESVYGVIQVKSRLNREEIRNGLANLASFKRLDRQIGDQGGNILGAPKERRGFGILFAYDSDLKWQEIYQEIESFAQLHPQTEWANAICILNRGWFVHGSSTMSSALNSHIEAIEELQIHGMPDRQGTALYAFYDVLLTLLRSTTIYPAEWRQYYRLPLTAGKYSYSYYMMHFSEMGRCEKHGDYARKIEPEKLEKVINWCQTTTPINWIKAHNIAYNQPEDEAAYARQPMDVHIYNPDNLPLSEILVQDDTLDGQQIKSLAYDWIISDNMNIWIPYHYTISELIVSICPQCLVGIMKKAGRDAQPKKVRIRRKSITGNTQTVKKEASPKKASTKT</sequence>
<evidence type="ECO:0000313" key="4">
    <source>
        <dbReference type="Proteomes" id="UP001065047"/>
    </source>
</evidence>
<dbReference type="GeneID" id="29557503"/>
<evidence type="ECO:0000313" key="3">
    <source>
        <dbReference type="EMBL" id="GBQ83272.1"/>
    </source>
</evidence>
<reference evidence="3" key="1">
    <citation type="submission" date="2013-04" db="EMBL/GenBank/DDBJ databases">
        <title>The genome sequencing project of 58 acetic acid bacteria.</title>
        <authorList>
            <person name="Okamoto-Kainuma A."/>
            <person name="Ishikawa M."/>
            <person name="Umino S."/>
            <person name="Koizumi Y."/>
            <person name="Shiwa Y."/>
            <person name="Yoshikawa H."/>
            <person name="Matsutani M."/>
            <person name="Matsushita K."/>
        </authorList>
    </citation>
    <scope>NUCLEOTIDE SEQUENCE</scope>
    <source>
        <strain evidence="3">DSM 14337</strain>
    </source>
</reference>
<evidence type="ECO:0000259" key="2">
    <source>
        <dbReference type="Pfam" id="PF20247"/>
    </source>
</evidence>
<feature type="region of interest" description="Disordered" evidence="1">
    <location>
        <begin position="441"/>
        <end position="472"/>
    </location>
</feature>
<feature type="domain" description="DUF6602" evidence="2">
    <location>
        <begin position="60"/>
        <end position="168"/>
    </location>
</feature>
<evidence type="ECO:0000256" key="1">
    <source>
        <dbReference type="SAM" id="MobiDB-lite"/>
    </source>
</evidence>
<gene>
    <name evidence="3" type="ORF">AA14337_2550</name>
</gene>
<dbReference type="Pfam" id="PF20247">
    <property type="entry name" value="DUF6602"/>
    <property type="match status" value="1"/>
</dbReference>
<feature type="region of interest" description="Disordered" evidence="1">
    <location>
        <begin position="1"/>
        <end position="23"/>
    </location>
</feature>
<dbReference type="RefSeq" id="WP_156476968.1">
    <property type="nucleotide sequence ID" value="NZ_BAPF01000036.1"/>
</dbReference>
<dbReference type="EMBL" id="BAPF01000036">
    <property type="protein sequence ID" value="GBQ83272.1"/>
    <property type="molecule type" value="Genomic_DNA"/>
</dbReference>
<keyword evidence="4" id="KW-1185">Reference proteome</keyword>